<proteinExistence type="inferred from homology"/>
<dbReference type="PANTHER" id="PTHR47053">
    <property type="entry name" value="MUREIN DD-ENDOPEPTIDASE MEPH-RELATED"/>
    <property type="match status" value="1"/>
</dbReference>
<dbReference type="KEGG" id="dfi:AXF13_13725"/>
<gene>
    <name evidence="6" type="ORF">AXF13_13725</name>
</gene>
<evidence type="ECO:0000256" key="1">
    <source>
        <dbReference type="ARBA" id="ARBA00007074"/>
    </source>
</evidence>
<dbReference type="InterPro" id="IPR051202">
    <property type="entry name" value="Peptidase_C40"/>
</dbReference>
<dbReference type="GO" id="GO:0008234">
    <property type="term" value="F:cysteine-type peptidase activity"/>
    <property type="evidence" value="ECO:0007669"/>
    <property type="project" value="UniProtKB-KW"/>
</dbReference>
<accession>A0A109W4X1</accession>
<keyword evidence="7" id="KW-1185">Reference proteome</keyword>
<dbReference type="Gene3D" id="3.90.1720.10">
    <property type="entry name" value="endopeptidase domain like (from Nostoc punctiforme)"/>
    <property type="match status" value="1"/>
</dbReference>
<dbReference type="PANTHER" id="PTHR47053:SF1">
    <property type="entry name" value="MUREIN DD-ENDOPEPTIDASE MEPH-RELATED"/>
    <property type="match status" value="1"/>
</dbReference>
<evidence type="ECO:0000256" key="3">
    <source>
        <dbReference type="ARBA" id="ARBA00022801"/>
    </source>
</evidence>
<dbReference type="InterPro" id="IPR000064">
    <property type="entry name" value="NLP_P60_dom"/>
</dbReference>
<name>A0A109W4X1_9BACT</name>
<dbReference type="SUPFAM" id="SSF54001">
    <property type="entry name" value="Cysteine proteinases"/>
    <property type="match status" value="1"/>
</dbReference>
<protein>
    <submittedName>
        <fullName evidence="6">Glycoside hydrolase</fullName>
    </submittedName>
</protein>
<dbReference type="Pfam" id="PF00877">
    <property type="entry name" value="NLPC_P60"/>
    <property type="match status" value="1"/>
</dbReference>
<evidence type="ECO:0000259" key="5">
    <source>
        <dbReference type="PROSITE" id="PS51935"/>
    </source>
</evidence>
<evidence type="ECO:0000313" key="7">
    <source>
        <dbReference type="Proteomes" id="UP000069241"/>
    </source>
</evidence>
<keyword evidence="2" id="KW-0645">Protease</keyword>
<dbReference type="InterPro" id="IPR038765">
    <property type="entry name" value="Papain-like_cys_pep_sf"/>
</dbReference>
<keyword evidence="3 6" id="KW-0378">Hydrolase</keyword>
<dbReference type="GO" id="GO:0006508">
    <property type="term" value="P:proteolysis"/>
    <property type="evidence" value="ECO:0007669"/>
    <property type="project" value="UniProtKB-KW"/>
</dbReference>
<keyword evidence="4" id="KW-0788">Thiol protease</keyword>
<evidence type="ECO:0000256" key="2">
    <source>
        <dbReference type="ARBA" id="ARBA00022670"/>
    </source>
</evidence>
<evidence type="ECO:0000313" key="6">
    <source>
        <dbReference type="EMBL" id="AMD91096.1"/>
    </source>
</evidence>
<sequence length="165" mass="18494">MDREHNKQKRFWRACVLGPLLALLLSGCGMFRPADNGPAPVKAQKVVHTAYSQMGKQYRLGGASPQKGFDCSGLIWWAYRQNGMSVPRVTVDQARTGQSVPKGLARPGDIVVFRTGQSPRGLHTGIYAGDDSFIHSPRRGERVRMESMNIPYWRSKLISVRRVVR</sequence>
<evidence type="ECO:0000256" key="4">
    <source>
        <dbReference type="ARBA" id="ARBA00022807"/>
    </source>
</evidence>
<comment type="similarity">
    <text evidence="1">Belongs to the peptidase C40 family.</text>
</comment>
<dbReference type="STRING" id="44742.AXF13_13725"/>
<organism evidence="6 7">
    <name type="scientific">Desulfovibrio fairfieldensis</name>
    <dbReference type="NCBI Taxonomy" id="44742"/>
    <lineage>
        <taxon>Bacteria</taxon>
        <taxon>Pseudomonadati</taxon>
        <taxon>Thermodesulfobacteriota</taxon>
        <taxon>Desulfovibrionia</taxon>
        <taxon>Desulfovibrionales</taxon>
        <taxon>Desulfovibrionaceae</taxon>
        <taxon>Desulfovibrio</taxon>
    </lineage>
</organism>
<dbReference type="PROSITE" id="PS51257">
    <property type="entry name" value="PROKAR_LIPOPROTEIN"/>
    <property type="match status" value="1"/>
</dbReference>
<dbReference type="EMBL" id="CP014229">
    <property type="protein sequence ID" value="AMD91096.1"/>
    <property type="molecule type" value="Genomic_DNA"/>
</dbReference>
<feature type="domain" description="NlpC/P60" evidence="5">
    <location>
        <begin position="40"/>
        <end position="164"/>
    </location>
</feature>
<reference evidence="7" key="1">
    <citation type="submission" date="2016-02" db="EMBL/GenBank/DDBJ databases">
        <authorList>
            <person name="Holder M.E."/>
            <person name="Ajami N.J."/>
            <person name="Petrosino J.F."/>
        </authorList>
    </citation>
    <scope>NUCLEOTIDE SEQUENCE [LARGE SCALE GENOMIC DNA]</scope>
    <source>
        <strain evidence="7">CCUG 45958</strain>
    </source>
</reference>
<dbReference type="AlphaFoldDB" id="A0A109W4X1"/>
<dbReference type="Proteomes" id="UP000069241">
    <property type="component" value="Chromosome"/>
</dbReference>
<dbReference type="PROSITE" id="PS51935">
    <property type="entry name" value="NLPC_P60"/>
    <property type="match status" value="1"/>
</dbReference>